<dbReference type="InterPro" id="IPR045851">
    <property type="entry name" value="AMP-bd_C_sf"/>
</dbReference>
<dbReference type="SUPFAM" id="SSF56801">
    <property type="entry name" value="Acetyl-CoA synthetase-like"/>
    <property type="match status" value="1"/>
</dbReference>
<reference evidence="4" key="2">
    <citation type="submission" date="2020-09" db="EMBL/GenBank/DDBJ databases">
        <authorList>
            <person name="Sun Q."/>
            <person name="Zhou Y."/>
        </authorList>
    </citation>
    <scope>NUCLEOTIDE SEQUENCE</scope>
    <source>
        <strain evidence="4">CGMCC 4.7679</strain>
    </source>
</reference>
<dbReference type="RefSeq" id="WP_308431596.1">
    <property type="nucleotide sequence ID" value="NZ_BNAV01000007.1"/>
</dbReference>
<dbReference type="Pfam" id="PF00501">
    <property type="entry name" value="AMP-binding"/>
    <property type="match status" value="1"/>
</dbReference>
<name>A0A8H9MF50_9PSEU</name>
<evidence type="ECO:0000259" key="2">
    <source>
        <dbReference type="Pfam" id="PF00501"/>
    </source>
</evidence>
<dbReference type="InterPro" id="IPR042099">
    <property type="entry name" value="ANL_N_sf"/>
</dbReference>
<dbReference type="PROSITE" id="PS00455">
    <property type="entry name" value="AMP_BINDING"/>
    <property type="match status" value="1"/>
</dbReference>
<dbReference type="InterPro" id="IPR000873">
    <property type="entry name" value="AMP-dep_synth/lig_dom"/>
</dbReference>
<protein>
    <submittedName>
        <fullName evidence="4">Long-chain-fatty-acid--CoA ligase</fullName>
    </submittedName>
</protein>
<organism evidence="4 5">
    <name type="scientific">Amycolatopsis bartoniae</name>
    <dbReference type="NCBI Taxonomy" id="941986"/>
    <lineage>
        <taxon>Bacteria</taxon>
        <taxon>Bacillati</taxon>
        <taxon>Actinomycetota</taxon>
        <taxon>Actinomycetes</taxon>
        <taxon>Pseudonocardiales</taxon>
        <taxon>Pseudonocardiaceae</taxon>
        <taxon>Amycolatopsis</taxon>
    </lineage>
</organism>
<dbReference type="Gene3D" id="3.40.50.12780">
    <property type="entry name" value="N-terminal domain of ligase-like"/>
    <property type="match status" value="1"/>
</dbReference>
<proteinExistence type="predicted"/>
<feature type="domain" description="AMP-binding enzyme C-terminal" evidence="3">
    <location>
        <begin position="408"/>
        <end position="483"/>
    </location>
</feature>
<dbReference type="AlphaFoldDB" id="A0A8H9MF50"/>
<evidence type="ECO:0000313" key="5">
    <source>
        <dbReference type="Proteomes" id="UP000658656"/>
    </source>
</evidence>
<evidence type="ECO:0000313" key="4">
    <source>
        <dbReference type="EMBL" id="GHF68164.1"/>
    </source>
</evidence>
<dbReference type="Pfam" id="PF13193">
    <property type="entry name" value="AMP-binding_C"/>
    <property type="match status" value="1"/>
</dbReference>
<dbReference type="Proteomes" id="UP000658656">
    <property type="component" value="Unassembled WGS sequence"/>
</dbReference>
<dbReference type="PANTHER" id="PTHR43767:SF12">
    <property type="entry name" value="AMP-DEPENDENT SYNTHETASE AND LIGASE"/>
    <property type="match status" value="1"/>
</dbReference>
<keyword evidence="5" id="KW-1185">Reference proteome</keyword>
<dbReference type="PANTHER" id="PTHR43767">
    <property type="entry name" value="LONG-CHAIN-FATTY-ACID--COA LIGASE"/>
    <property type="match status" value="1"/>
</dbReference>
<feature type="region of interest" description="Disordered" evidence="1">
    <location>
        <begin position="484"/>
        <end position="509"/>
    </location>
</feature>
<dbReference type="InterPro" id="IPR050237">
    <property type="entry name" value="ATP-dep_AMP-bd_enzyme"/>
</dbReference>
<dbReference type="CDD" id="cd05936">
    <property type="entry name" value="FC-FACS_FadD_like"/>
    <property type="match status" value="1"/>
</dbReference>
<gene>
    <name evidence="4" type="primary">fadD</name>
    <name evidence="4" type="ORF">GCM10017566_47480</name>
</gene>
<evidence type="ECO:0000256" key="1">
    <source>
        <dbReference type="SAM" id="MobiDB-lite"/>
    </source>
</evidence>
<feature type="domain" description="AMP-dependent synthetase/ligase" evidence="2">
    <location>
        <begin position="11"/>
        <end position="358"/>
    </location>
</feature>
<dbReference type="Gene3D" id="3.30.300.30">
    <property type="match status" value="1"/>
</dbReference>
<dbReference type="InterPro" id="IPR025110">
    <property type="entry name" value="AMP-bd_C"/>
</dbReference>
<keyword evidence="4" id="KW-0436">Ligase</keyword>
<comment type="caution">
    <text evidence="4">The sequence shown here is derived from an EMBL/GenBank/DDBJ whole genome shotgun (WGS) entry which is preliminary data.</text>
</comment>
<feature type="compositionally biased region" description="Low complexity" evidence="1">
    <location>
        <begin position="490"/>
        <end position="501"/>
    </location>
</feature>
<reference evidence="4" key="1">
    <citation type="journal article" date="2014" name="Int. J. Syst. Evol. Microbiol.">
        <title>Complete genome sequence of Corynebacterium casei LMG S-19264T (=DSM 44701T), isolated from a smear-ripened cheese.</title>
        <authorList>
            <consortium name="US DOE Joint Genome Institute (JGI-PGF)"/>
            <person name="Walter F."/>
            <person name="Albersmeier A."/>
            <person name="Kalinowski J."/>
            <person name="Ruckert C."/>
        </authorList>
    </citation>
    <scope>NUCLEOTIDE SEQUENCE</scope>
    <source>
        <strain evidence="4">CGMCC 4.7679</strain>
    </source>
</reference>
<dbReference type="EMBL" id="BNAV01000007">
    <property type="protein sequence ID" value="GHF68164.1"/>
    <property type="molecule type" value="Genomic_DNA"/>
</dbReference>
<dbReference type="InterPro" id="IPR020845">
    <property type="entry name" value="AMP-binding_CS"/>
</dbReference>
<sequence length="509" mass="53809">MNLAMNLVAIARSQPRHPAIKLDDHVLDYAALHAAAAAVAGDLRERGVEPGDRVGLMVPNVPAFPVLFYGALLAGAIVVPMNPLLKSREVEYYLRDSGTKIVYSWDGAGEVVPEVAKAMGITGIAVPATGPEGLGGTPLTEPVERAGDDTAVILYTSGTTGQPKGAELTHHNLASNAATTAETLIEITADDVIMGCLPLFHVFGLTCGLNAAVRAGATLTLIPRFDPAKALAVVARDRVTVFEGVPTMYAAMLHSPGAADADLSSLRACVTGGSAMPVEILRAFEERFECAVFEGYGLSETSPVASFNQPGSPRKPGTIGFPVRGCEMRVVDDDGADVAVGEPGEIAIRGENVMKGYWNRSQATAEAIPDGWFRTGDLATVDADGYYTIVDRKKDLIIRGGYNVYPREVEEALYEHPAVAEAAVIGIEHPDLGEEIGAAVALKPGATADPAELRDFVRDRLAAYKYPRSIWLVDALPKGPTGKILRRSVEAPGEEAAPAKPTSDEFRGT</sequence>
<accession>A0A8H9MF50</accession>
<dbReference type="GO" id="GO:0016877">
    <property type="term" value="F:ligase activity, forming carbon-sulfur bonds"/>
    <property type="evidence" value="ECO:0007669"/>
    <property type="project" value="UniProtKB-ARBA"/>
</dbReference>
<evidence type="ECO:0000259" key="3">
    <source>
        <dbReference type="Pfam" id="PF13193"/>
    </source>
</evidence>